<feature type="transmembrane region" description="Helical" evidence="5">
    <location>
        <begin position="337"/>
        <end position="370"/>
    </location>
</feature>
<dbReference type="PROSITE" id="PS50850">
    <property type="entry name" value="MFS"/>
    <property type="match status" value="1"/>
</dbReference>
<protein>
    <recommendedName>
        <fullName evidence="6">Major facilitator superfamily (MFS) profile domain-containing protein</fullName>
    </recommendedName>
</protein>
<evidence type="ECO:0000256" key="3">
    <source>
        <dbReference type="ARBA" id="ARBA00022989"/>
    </source>
</evidence>
<keyword evidence="4 5" id="KW-0472">Membrane</keyword>
<keyword evidence="3 5" id="KW-1133">Transmembrane helix</keyword>
<gene>
    <name evidence="7" type="ORF">LECACI_7A001800</name>
</gene>
<dbReference type="SUPFAM" id="SSF103473">
    <property type="entry name" value="MFS general substrate transporter"/>
    <property type="match status" value="1"/>
</dbReference>
<feature type="transmembrane region" description="Helical" evidence="5">
    <location>
        <begin position="167"/>
        <end position="190"/>
    </location>
</feature>
<reference evidence="7" key="1">
    <citation type="submission" date="2023-11" db="EMBL/GenBank/DDBJ databases">
        <authorList>
            <person name="Alioto T."/>
            <person name="Alioto T."/>
            <person name="Gomez Garrido J."/>
        </authorList>
    </citation>
    <scope>NUCLEOTIDE SEQUENCE</scope>
</reference>
<feature type="transmembrane region" description="Helical" evidence="5">
    <location>
        <begin position="488"/>
        <end position="508"/>
    </location>
</feature>
<evidence type="ECO:0000256" key="5">
    <source>
        <dbReference type="SAM" id="Phobius"/>
    </source>
</evidence>
<dbReference type="EMBL" id="CAVMBE010000007">
    <property type="protein sequence ID" value="CAK3859816.1"/>
    <property type="molecule type" value="Genomic_DNA"/>
</dbReference>
<feature type="transmembrane region" description="Helical" evidence="5">
    <location>
        <begin position="514"/>
        <end position="537"/>
    </location>
</feature>
<evidence type="ECO:0000256" key="1">
    <source>
        <dbReference type="ARBA" id="ARBA00004141"/>
    </source>
</evidence>
<evidence type="ECO:0000259" key="6">
    <source>
        <dbReference type="PROSITE" id="PS50850"/>
    </source>
</evidence>
<evidence type="ECO:0000256" key="2">
    <source>
        <dbReference type="ARBA" id="ARBA00022692"/>
    </source>
</evidence>
<feature type="transmembrane region" description="Helical" evidence="5">
    <location>
        <begin position="197"/>
        <end position="219"/>
    </location>
</feature>
<feature type="transmembrane region" description="Helical" evidence="5">
    <location>
        <begin position="225"/>
        <end position="246"/>
    </location>
</feature>
<feature type="transmembrane region" description="Helical" evidence="5">
    <location>
        <begin position="382"/>
        <end position="402"/>
    </location>
</feature>
<evidence type="ECO:0000313" key="7">
    <source>
        <dbReference type="EMBL" id="CAK3859816.1"/>
    </source>
</evidence>
<dbReference type="GO" id="GO:0005886">
    <property type="term" value="C:plasma membrane"/>
    <property type="evidence" value="ECO:0007669"/>
    <property type="project" value="TreeGrafter"/>
</dbReference>
<evidence type="ECO:0000256" key="4">
    <source>
        <dbReference type="ARBA" id="ARBA00023136"/>
    </source>
</evidence>
<dbReference type="Pfam" id="PF07690">
    <property type="entry name" value="MFS_1"/>
    <property type="match status" value="1"/>
</dbReference>
<organism evidence="7 8">
    <name type="scientific">Lecanosticta acicola</name>
    <dbReference type="NCBI Taxonomy" id="111012"/>
    <lineage>
        <taxon>Eukaryota</taxon>
        <taxon>Fungi</taxon>
        <taxon>Dikarya</taxon>
        <taxon>Ascomycota</taxon>
        <taxon>Pezizomycotina</taxon>
        <taxon>Dothideomycetes</taxon>
        <taxon>Dothideomycetidae</taxon>
        <taxon>Mycosphaerellales</taxon>
        <taxon>Mycosphaerellaceae</taxon>
        <taxon>Lecanosticta</taxon>
    </lineage>
</organism>
<dbReference type="InterPro" id="IPR036259">
    <property type="entry name" value="MFS_trans_sf"/>
</dbReference>
<keyword evidence="2 5" id="KW-0812">Transmembrane</keyword>
<dbReference type="PANTHER" id="PTHR23502">
    <property type="entry name" value="MAJOR FACILITATOR SUPERFAMILY"/>
    <property type="match status" value="1"/>
</dbReference>
<feature type="transmembrane region" description="Helical" evidence="5">
    <location>
        <begin position="71"/>
        <end position="91"/>
    </location>
</feature>
<dbReference type="InterPro" id="IPR020846">
    <property type="entry name" value="MFS_dom"/>
</dbReference>
<evidence type="ECO:0000313" key="8">
    <source>
        <dbReference type="Proteomes" id="UP001296104"/>
    </source>
</evidence>
<comment type="caution">
    <text evidence="7">The sequence shown here is derived from an EMBL/GenBank/DDBJ whole genome shotgun (WGS) entry which is preliminary data.</text>
</comment>
<feature type="transmembrane region" description="Helical" evidence="5">
    <location>
        <begin position="111"/>
        <end position="130"/>
    </location>
</feature>
<name>A0AAI8YTQ1_9PEZI</name>
<dbReference type="Proteomes" id="UP001296104">
    <property type="component" value="Unassembled WGS sequence"/>
</dbReference>
<feature type="transmembrane region" description="Helical" evidence="5">
    <location>
        <begin position="423"/>
        <end position="442"/>
    </location>
</feature>
<dbReference type="Gene3D" id="1.20.1250.20">
    <property type="entry name" value="MFS general substrate transporter like domains"/>
    <property type="match status" value="1"/>
</dbReference>
<comment type="subcellular location">
    <subcellularLocation>
        <location evidence="1">Membrane</location>
        <topology evidence="1">Multi-pass membrane protein</topology>
    </subcellularLocation>
</comment>
<dbReference type="GO" id="GO:0022857">
    <property type="term" value="F:transmembrane transporter activity"/>
    <property type="evidence" value="ECO:0007669"/>
    <property type="project" value="InterPro"/>
</dbReference>
<feature type="domain" description="Major facilitator superfamily (MFS) profile" evidence="6">
    <location>
        <begin position="72"/>
        <end position="558"/>
    </location>
</feature>
<sequence length="558" mass="61290">MAFGILECHRMELVPGTALLRDNTDLPQDLAGEPSERLKHGTGRFSHVVLVPQPSDSPNDPLNWPTWQKDLILFLVGMSAAVVGAYGPMLGPGFVPISKELGITVEVLSQATAWLILCLGLCVFIFNPLAKIYGKRPVYVFASLILVIVSIWGAVADTYSSFLGSRVLGGIGMAPYEVLVQATISDLYFVHERGTRLAVWNLFLLCGIAGASFISGYIIEDLGYKWTFGICSILFGTLGIGILFFVPETTYIRGTAPTHVLAKTGSDDQDHVSEKGKHLEKGMHVEYHETPSVLTGNGSTSSGAMEPKISYWRTLTLYTGRYTDAPLWKIFARPFIVFFYPCVLWGFLVYGTTLTWIVVFSVVNGVIFVAPPYNFSVSQTGLIGLSPFILCIIGEVISGPLNDWICLRLARLNRGIYEPEFRLVLMIVVVMLGTAGFYGFGATIHYQTHWSGPVLTFGLANMALAFASTCVFGYVLDCYPTLAEEAFVAINARNLLTFGLTYFVNSWLAQAGPLAVFNVLGSCFLAVCALTVPLWVFGKKIRSWVASNVWLSEFMRDI</sequence>
<dbReference type="AlphaFoldDB" id="A0AAI8YTQ1"/>
<feature type="transmembrane region" description="Helical" evidence="5">
    <location>
        <begin position="454"/>
        <end position="476"/>
    </location>
</feature>
<keyword evidence="8" id="KW-1185">Reference proteome</keyword>
<dbReference type="PANTHER" id="PTHR23502:SF4">
    <property type="entry name" value="MAJOR FACILITATOR SUPERFAMILY (MFS) PROFILE DOMAIN-CONTAINING PROTEIN-RELATED"/>
    <property type="match status" value="1"/>
</dbReference>
<dbReference type="InterPro" id="IPR011701">
    <property type="entry name" value="MFS"/>
</dbReference>
<accession>A0AAI8YTQ1</accession>
<proteinExistence type="predicted"/>
<feature type="transmembrane region" description="Helical" evidence="5">
    <location>
        <begin position="137"/>
        <end position="155"/>
    </location>
</feature>